<gene>
    <name evidence="2" type="ORF">ALO68_01046</name>
</gene>
<proteinExistence type="predicted"/>
<accession>A0A0P9TRN0</accession>
<comment type="caution">
    <text evidence="2">The sequence shown here is derived from an EMBL/GenBank/DDBJ whole genome shotgun (WGS) entry which is preliminary data.</text>
</comment>
<dbReference type="Proteomes" id="UP000050557">
    <property type="component" value="Unassembled WGS sequence"/>
</dbReference>
<feature type="region of interest" description="Disordered" evidence="1">
    <location>
        <begin position="39"/>
        <end position="65"/>
    </location>
</feature>
<organism evidence="2 3">
    <name type="scientific">Pseudomonas syringae pv. helianthi</name>
    <dbReference type="NCBI Taxonomy" id="251654"/>
    <lineage>
        <taxon>Bacteria</taxon>
        <taxon>Pseudomonadati</taxon>
        <taxon>Pseudomonadota</taxon>
        <taxon>Gammaproteobacteria</taxon>
        <taxon>Pseudomonadales</taxon>
        <taxon>Pseudomonadaceae</taxon>
        <taxon>Pseudomonas</taxon>
    </lineage>
</organism>
<sequence>MRMHGVIKALSEQHATPNINNLKFGERLGLMVDCEVTDHEDAPYDHSPQIGAVAPQLQPGRHRLS</sequence>
<dbReference type="EMBL" id="LJQM01000169">
    <property type="protein sequence ID" value="KPX43630.1"/>
    <property type="molecule type" value="Genomic_DNA"/>
</dbReference>
<name>A0A0P9TRN0_9PSED</name>
<evidence type="ECO:0000313" key="3">
    <source>
        <dbReference type="Proteomes" id="UP000050557"/>
    </source>
</evidence>
<evidence type="ECO:0000256" key="1">
    <source>
        <dbReference type="SAM" id="MobiDB-lite"/>
    </source>
</evidence>
<protein>
    <submittedName>
        <fullName evidence="2">Transposase subunit</fullName>
    </submittedName>
</protein>
<reference evidence="2 3" key="1">
    <citation type="submission" date="2015-09" db="EMBL/GenBank/DDBJ databases">
        <title>Genome announcement of multiple Pseudomonas syringae strains.</title>
        <authorList>
            <person name="Thakur S."/>
            <person name="Wang P.W."/>
            <person name="Gong Y."/>
            <person name="Weir B.S."/>
            <person name="Guttman D.S."/>
        </authorList>
    </citation>
    <scope>NUCLEOTIDE SEQUENCE [LARGE SCALE GENOMIC DNA]</scope>
    <source>
        <strain evidence="2 3">ICMP4531</strain>
    </source>
</reference>
<dbReference type="AlphaFoldDB" id="A0A0P9TRN0"/>
<dbReference type="PATRIC" id="fig|251654.3.peg.1324"/>
<evidence type="ECO:0000313" key="2">
    <source>
        <dbReference type="EMBL" id="KPX43630.1"/>
    </source>
</evidence>